<organism evidence="1 2">
    <name type="scientific">Apiospora kogelbergensis</name>
    <dbReference type="NCBI Taxonomy" id="1337665"/>
    <lineage>
        <taxon>Eukaryota</taxon>
        <taxon>Fungi</taxon>
        <taxon>Dikarya</taxon>
        <taxon>Ascomycota</taxon>
        <taxon>Pezizomycotina</taxon>
        <taxon>Sordariomycetes</taxon>
        <taxon>Xylariomycetidae</taxon>
        <taxon>Amphisphaeriales</taxon>
        <taxon>Apiosporaceae</taxon>
        <taxon>Apiospora</taxon>
    </lineage>
</organism>
<accession>A0AAW0QAW2</accession>
<name>A0AAW0QAW2_9PEZI</name>
<dbReference type="EMBL" id="JAQQWP010000010">
    <property type="protein sequence ID" value="KAK8097172.1"/>
    <property type="molecule type" value="Genomic_DNA"/>
</dbReference>
<sequence>MAPILFRFLACGHLEKDPKVHELWRKLQERSALPQSLTVKSGLPCRHCSQSQVTYYTDISEWLYGTYKTGNKDNADMLAELIWVRSALEQQHPGLPEAKAMCALLALAACRLRERHADDLVSQATQLVDSLSVGSKMNKDDDGGVAAINRTATIDNHEAEQVKLIKCMDHTVDSIIGVVVALREVVARAEASPRYLPEYDSWRQELPSRKIFGLF</sequence>
<gene>
    <name evidence="1" type="ORF">PG999_013116</name>
</gene>
<comment type="caution">
    <text evidence="1">The sequence shown here is derived from an EMBL/GenBank/DDBJ whole genome shotgun (WGS) entry which is preliminary data.</text>
</comment>
<dbReference type="AlphaFoldDB" id="A0AAW0QAW2"/>
<proteinExistence type="predicted"/>
<dbReference type="Proteomes" id="UP001392437">
    <property type="component" value="Unassembled WGS sequence"/>
</dbReference>
<keyword evidence="2" id="KW-1185">Reference proteome</keyword>
<evidence type="ECO:0000313" key="1">
    <source>
        <dbReference type="EMBL" id="KAK8097172.1"/>
    </source>
</evidence>
<protein>
    <submittedName>
        <fullName evidence="1">Uncharacterized protein</fullName>
    </submittedName>
</protein>
<evidence type="ECO:0000313" key="2">
    <source>
        <dbReference type="Proteomes" id="UP001392437"/>
    </source>
</evidence>
<reference evidence="1 2" key="1">
    <citation type="submission" date="2023-01" db="EMBL/GenBank/DDBJ databases">
        <title>Analysis of 21 Apiospora genomes using comparative genomics revels a genus with tremendous synthesis potential of carbohydrate active enzymes and secondary metabolites.</title>
        <authorList>
            <person name="Sorensen T."/>
        </authorList>
    </citation>
    <scope>NUCLEOTIDE SEQUENCE [LARGE SCALE GENOMIC DNA]</scope>
    <source>
        <strain evidence="1 2">CBS 117206</strain>
    </source>
</reference>